<proteinExistence type="predicted"/>
<dbReference type="Gene3D" id="2.160.20.10">
    <property type="entry name" value="Single-stranded right-handed beta-helix, Pectin lyase-like"/>
    <property type="match status" value="1"/>
</dbReference>
<sequence>MIANNTVFETNHTGDGVSGGGAIRVTGGALEVDHSTFTNNSAAAGSDGGAISSEGSGNVRINDSVFDGNKRVGNQNQYGGAISVKQPGVADSTVEITNSIFTNNFSSASGNLSTGGAIRIFGTPNLKSVLIDNSLFRGNSTKIAVAQSGGAIGFMTTPNSTISNSTFIDNTSTRYGGAVYYENSPDNTIINSTFAGNSSVLGGSGVSAYSSAVAIDSSTFLSNALGVHGTGTQIRVKDSVLPKLANPAVTYSETTLAYAPSLFTVNTSATLEKVSETNFVAPIRTDGAAYKAIEGARTLSQAQNGVDRKTPLSDVGAYETPQTYTVSFESNGGSGVDPIEGVLHGAVVSAPVDPSRDGHTFAGWTLDGASYDFASSPVTADIVLHATWTEVTEPEVVVPQIMPGSLPKGTVGDVYAATITTKGNGVATLSIDGGALPDGLTFDAVSGKIAGKATKTGTFRFTIRADIGGVFATKEFSITIDKKGFVGPCSAPRPVPVFSDAPLTHKFYKEIDWMECMKYATGWRMPAGKPEYRPTWNLERQAMAAFIFRMEAPKNYRAPKVSPFRDMKPSDKFYKEVAWMHEMGYATGWAEPTGKPTFRPHLSLSREAMAAFIYRLEASKNSAVKSYRAPSVSPMTDMKPGMKFYKEISWMWDEGLTTGNRVGGAKEYWPKDDLSRQAMAAFIYRLVTDYRKG</sequence>
<evidence type="ECO:0000313" key="9">
    <source>
        <dbReference type="EMBL" id="QIK61870.1"/>
    </source>
</evidence>
<keyword evidence="5" id="KW-0732">Signal</keyword>
<dbReference type="GO" id="GO:0009279">
    <property type="term" value="C:cell outer membrane"/>
    <property type="evidence" value="ECO:0007669"/>
    <property type="project" value="UniProtKB-SubCell"/>
</dbReference>
<dbReference type="InterPro" id="IPR011050">
    <property type="entry name" value="Pectin_lyase_fold/virulence"/>
</dbReference>
<dbReference type="InterPro" id="IPR042229">
    <property type="entry name" value="Listeria/Bacterioides_rpt_sf"/>
</dbReference>
<dbReference type="InterPro" id="IPR015919">
    <property type="entry name" value="Cadherin-like_sf"/>
</dbReference>
<dbReference type="GO" id="GO:0005576">
    <property type="term" value="C:extracellular region"/>
    <property type="evidence" value="ECO:0007669"/>
    <property type="project" value="UniProtKB-SubCell"/>
</dbReference>
<evidence type="ECO:0000256" key="7">
    <source>
        <dbReference type="ARBA" id="ARBA00023237"/>
    </source>
</evidence>
<dbReference type="EMBL" id="CP049863">
    <property type="protein sequence ID" value="QIK61870.1"/>
    <property type="molecule type" value="Genomic_DNA"/>
</dbReference>
<evidence type="ECO:0000259" key="8">
    <source>
        <dbReference type="PROSITE" id="PS51272"/>
    </source>
</evidence>
<dbReference type="InterPro" id="IPR013378">
    <property type="entry name" value="InlB-like_B-rpt"/>
</dbReference>
<organism evidence="9 10">
    <name type="scientific">Leucobacter viscericola</name>
    <dbReference type="NCBI Taxonomy" id="2714935"/>
    <lineage>
        <taxon>Bacteria</taxon>
        <taxon>Bacillati</taxon>
        <taxon>Actinomycetota</taxon>
        <taxon>Actinomycetes</taxon>
        <taxon>Micrococcales</taxon>
        <taxon>Microbacteriaceae</taxon>
        <taxon>Leucobacter</taxon>
    </lineage>
</organism>
<dbReference type="InterPro" id="IPR003368">
    <property type="entry name" value="POMP_repeat"/>
</dbReference>
<dbReference type="Pfam" id="PF05345">
    <property type="entry name" value="He_PIG"/>
    <property type="match status" value="1"/>
</dbReference>
<dbReference type="Pfam" id="PF00395">
    <property type="entry name" value="SLH"/>
    <property type="match status" value="1"/>
</dbReference>
<dbReference type="Pfam" id="PF02415">
    <property type="entry name" value="Chlam_PMP"/>
    <property type="match status" value="2"/>
</dbReference>
<name>A0A6G7XB90_9MICO</name>
<dbReference type="GO" id="GO:0005975">
    <property type="term" value="P:carbohydrate metabolic process"/>
    <property type="evidence" value="ECO:0007669"/>
    <property type="project" value="UniProtKB-ARBA"/>
</dbReference>
<dbReference type="Proteomes" id="UP000502677">
    <property type="component" value="Chromosome"/>
</dbReference>
<evidence type="ECO:0000256" key="3">
    <source>
        <dbReference type="ARBA" id="ARBA00004613"/>
    </source>
</evidence>
<dbReference type="Pfam" id="PF09479">
    <property type="entry name" value="Flg_new"/>
    <property type="match status" value="1"/>
</dbReference>
<feature type="domain" description="SLH" evidence="8">
    <location>
        <begin position="560"/>
        <end position="627"/>
    </location>
</feature>
<dbReference type="KEGG" id="lvi:G7068_00560"/>
<evidence type="ECO:0000256" key="6">
    <source>
        <dbReference type="ARBA" id="ARBA00023136"/>
    </source>
</evidence>
<dbReference type="SUPFAM" id="SSF51126">
    <property type="entry name" value="Pectin lyase-like"/>
    <property type="match status" value="1"/>
</dbReference>
<keyword evidence="7" id="KW-0998">Cell outer membrane</keyword>
<dbReference type="GO" id="GO:0005509">
    <property type="term" value="F:calcium ion binding"/>
    <property type="evidence" value="ECO:0007669"/>
    <property type="project" value="InterPro"/>
</dbReference>
<dbReference type="PROSITE" id="PS51272">
    <property type="entry name" value="SLH"/>
    <property type="match status" value="1"/>
</dbReference>
<reference evidence="9 10" key="1">
    <citation type="submission" date="2020-03" db="EMBL/GenBank/DDBJ databases">
        <title>Leucobacter sp. nov., isolated from beetles.</title>
        <authorList>
            <person name="Hyun D.-W."/>
            <person name="Bae J.-W."/>
        </authorList>
    </citation>
    <scope>NUCLEOTIDE SEQUENCE [LARGE SCALE GENOMIC DNA]</scope>
    <source>
        <strain evidence="9 10">HDW9C</strain>
    </source>
</reference>
<dbReference type="InterPro" id="IPR001119">
    <property type="entry name" value="SLH_dom"/>
</dbReference>
<evidence type="ECO:0000256" key="4">
    <source>
        <dbReference type="ARBA" id="ARBA00022525"/>
    </source>
</evidence>
<evidence type="ECO:0000313" key="10">
    <source>
        <dbReference type="Proteomes" id="UP000502677"/>
    </source>
</evidence>
<accession>A0A6G7XB90</accession>
<dbReference type="InterPro" id="IPR006626">
    <property type="entry name" value="PbH1"/>
</dbReference>
<evidence type="ECO:0000256" key="5">
    <source>
        <dbReference type="ARBA" id="ARBA00022729"/>
    </source>
</evidence>
<evidence type="ECO:0000256" key="1">
    <source>
        <dbReference type="ARBA" id="ARBA00004196"/>
    </source>
</evidence>
<dbReference type="SMART" id="SM00710">
    <property type="entry name" value="PbH1"/>
    <property type="match status" value="5"/>
</dbReference>
<dbReference type="Gene3D" id="2.60.40.10">
    <property type="entry name" value="Immunoglobulins"/>
    <property type="match status" value="1"/>
</dbReference>
<dbReference type="NCBIfam" id="TIGR02543">
    <property type="entry name" value="List_Bact_rpt"/>
    <property type="match status" value="1"/>
</dbReference>
<dbReference type="PANTHER" id="PTHR11319:SF35">
    <property type="entry name" value="OUTER MEMBRANE PROTEIN PMPC-RELATED"/>
    <property type="match status" value="1"/>
</dbReference>
<evidence type="ECO:0000256" key="2">
    <source>
        <dbReference type="ARBA" id="ARBA00004442"/>
    </source>
</evidence>
<dbReference type="Gene3D" id="2.60.40.4270">
    <property type="entry name" value="Listeria-Bacteroides repeat domain"/>
    <property type="match status" value="1"/>
</dbReference>
<dbReference type="PANTHER" id="PTHR11319">
    <property type="entry name" value="G PROTEIN-COUPLED RECEPTOR-RELATED"/>
    <property type="match status" value="1"/>
</dbReference>
<dbReference type="AlphaFoldDB" id="A0A6G7XB90"/>
<dbReference type="InterPro" id="IPR012334">
    <property type="entry name" value="Pectin_lyas_fold"/>
</dbReference>
<comment type="subcellular location">
    <subcellularLocation>
        <location evidence="1">Cell envelope</location>
    </subcellularLocation>
    <subcellularLocation>
        <location evidence="2">Cell outer membrane</location>
    </subcellularLocation>
    <subcellularLocation>
        <location evidence="3">Secreted</location>
    </subcellularLocation>
</comment>
<keyword evidence="6" id="KW-0472">Membrane</keyword>
<keyword evidence="4" id="KW-0964">Secreted</keyword>
<keyword evidence="10" id="KW-1185">Reference proteome</keyword>
<dbReference type="InterPro" id="IPR013783">
    <property type="entry name" value="Ig-like_fold"/>
</dbReference>
<dbReference type="SUPFAM" id="SSF49313">
    <property type="entry name" value="Cadherin-like"/>
    <property type="match status" value="1"/>
</dbReference>
<gene>
    <name evidence="9" type="ORF">G7068_00560</name>
</gene>
<protein>
    <recommendedName>
        <fullName evidence="8">SLH domain-containing protein</fullName>
    </recommendedName>
</protein>
<dbReference type="RefSeq" id="WP_166287403.1">
    <property type="nucleotide sequence ID" value="NZ_CP049863.1"/>
</dbReference>